<keyword evidence="3" id="KW-1185">Reference proteome</keyword>
<dbReference type="EMBL" id="CP003731">
    <property type="protein sequence ID" value="AFO51854.1"/>
    <property type="molecule type" value="Genomic_DNA"/>
</dbReference>
<name>I7CJ04_MYCHA</name>
<keyword evidence="1" id="KW-0472">Membrane</keyword>
<reference evidence="2 3" key="1">
    <citation type="journal article" date="2012" name="J. Bacteriol.">
        <title>Genome Sequence of "Candidatus Mycoplasma haemolamae" Strain Purdue, a Red Blood Cell Pathogen of Alpacas (Vicugna pacos) and Llamas (Lama glama).</title>
        <authorList>
            <person name="Guimaraes A.M."/>
            <person name="Toth B."/>
            <person name="Santos A.P."/>
            <person name="do Nascimento N.C."/>
            <person name="Kritchevsky J.E."/>
            <person name="Messick J.B."/>
        </authorList>
    </citation>
    <scope>NUCLEOTIDE SEQUENCE [LARGE SCALE GENOMIC DNA]</scope>
    <source>
        <strain evidence="2 3">Purdue</strain>
    </source>
</reference>
<protein>
    <submittedName>
        <fullName evidence="2">Uncharacterized protein</fullName>
    </submittedName>
</protein>
<dbReference type="AlphaFoldDB" id="I7CJ04"/>
<dbReference type="Proteomes" id="UP000006502">
    <property type="component" value="Chromosome"/>
</dbReference>
<dbReference type="KEGG" id="mhl:MHLP_01370"/>
<feature type="transmembrane region" description="Helical" evidence="1">
    <location>
        <begin position="6"/>
        <end position="27"/>
    </location>
</feature>
<gene>
    <name evidence="2" type="ordered locus">MHLP_01370</name>
</gene>
<proteinExistence type="predicted"/>
<dbReference type="PATRIC" id="fig|1212765.3.peg.306"/>
<evidence type="ECO:0000313" key="3">
    <source>
        <dbReference type="Proteomes" id="UP000006502"/>
    </source>
</evidence>
<keyword evidence="1" id="KW-1133">Transmembrane helix</keyword>
<organism evidence="2 3">
    <name type="scientific">Mycoplasma haematolamae (strain Purdue)</name>
    <dbReference type="NCBI Taxonomy" id="1212765"/>
    <lineage>
        <taxon>Bacteria</taxon>
        <taxon>Bacillati</taxon>
        <taxon>Mycoplasmatota</taxon>
        <taxon>Mollicutes</taxon>
        <taxon>Mycoplasmataceae</taxon>
        <taxon>Mycoplasma</taxon>
    </lineage>
</organism>
<keyword evidence="1" id="KW-0812">Transmembrane</keyword>
<sequence length="156" mass="17292">MFKEIAIGLANLGVIGGIGTAGVIWGPDLMKQANAYMAMFKDVQKGESVKYTIKVDKQEPQILDCEGKQDQYTILKLEKVSDAQNKAKFICQTTQEHLDKSSSFMKTISGIKELSCIREESTGTKQTFRCVYPGKSLTLEANKEDQKVTGITISWS</sequence>
<dbReference type="STRING" id="1212765.MHLP_01370"/>
<accession>I7CJ04</accession>
<evidence type="ECO:0000256" key="1">
    <source>
        <dbReference type="SAM" id="Phobius"/>
    </source>
</evidence>
<evidence type="ECO:0000313" key="2">
    <source>
        <dbReference type="EMBL" id="AFO51854.1"/>
    </source>
</evidence>
<reference evidence="3" key="2">
    <citation type="submission" date="2012-07" db="EMBL/GenBank/DDBJ databases">
        <title>Complete genome sequence of 'Candidatus Mycoplasma haemolamae'.</title>
        <authorList>
            <person name="Guimaraes A.M.S."/>
            <person name="Toth B."/>
            <person name="Santos A.P."/>
            <person name="Nascimento N.C."/>
            <person name="Sojka J.E."/>
            <person name="Messick J.B."/>
        </authorList>
    </citation>
    <scope>NUCLEOTIDE SEQUENCE [LARGE SCALE GENOMIC DNA]</scope>
    <source>
        <strain evidence="3">Purdue</strain>
    </source>
</reference>
<dbReference type="HOGENOM" id="CLU_139119_0_0_14"/>